<keyword evidence="4 6" id="KW-0694">RNA-binding</keyword>
<dbReference type="PANTHER" id="PTHR11960">
    <property type="entry name" value="EUKARYOTIC TRANSLATION INITIATION FACTOR 4E RELATED"/>
    <property type="match status" value="1"/>
</dbReference>
<dbReference type="GO" id="GO:0003743">
    <property type="term" value="F:translation initiation factor activity"/>
    <property type="evidence" value="ECO:0007669"/>
    <property type="project" value="UniProtKB-KW"/>
</dbReference>
<dbReference type="GO" id="GO:0006417">
    <property type="term" value="P:regulation of translation"/>
    <property type="evidence" value="ECO:0007669"/>
    <property type="project" value="UniProtKB-KW"/>
</dbReference>
<keyword evidence="2 6" id="KW-0396">Initiation factor</keyword>
<protein>
    <submittedName>
        <fullName evidence="7">Translation initiation factor 4E</fullName>
    </submittedName>
</protein>
<keyword evidence="5 6" id="KW-0648">Protein biosynthesis</keyword>
<comment type="caution">
    <text evidence="7">The sequence shown here is derived from an EMBL/GenBank/DDBJ whole genome shotgun (WGS) entry which is preliminary data.</text>
</comment>
<evidence type="ECO:0000256" key="6">
    <source>
        <dbReference type="RuleBase" id="RU004374"/>
    </source>
</evidence>
<comment type="similarity">
    <text evidence="1 6">Belongs to the eukaryotic initiation factor 4E family.</text>
</comment>
<reference evidence="7 8" key="1">
    <citation type="submission" date="2024-03" db="EMBL/GenBank/DDBJ databases">
        <title>The Acrasis kona genome and developmental transcriptomes reveal deep origins of eukaryotic multicellular pathways.</title>
        <authorList>
            <person name="Sheikh S."/>
            <person name="Fu C.-J."/>
            <person name="Brown M.W."/>
            <person name="Baldauf S.L."/>
        </authorList>
    </citation>
    <scope>NUCLEOTIDE SEQUENCE [LARGE SCALE GENOMIC DNA]</scope>
    <source>
        <strain evidence="7 8">ATCC MYA-3509</strain>
    </source>
</reference>
<dbReference type="InterPro" id="IPR023398">
    <property type="entry name" value="TIF_eIF4e-like"/>
</dbReference>
<evidence type="ECO:0000256" key="2">
    <source>
        <dbReference type="ARBA" id="ARBA00022540"/>
    </source>
</evidence>
<dbReference type="PANTHER" id="PTHR11960:SF8">
    <property type="entry name" value="EUKARYOTIC TRANSLATION INITIATION FACTOR 4E1-RELATED"/>
    <property type="match status" value="1"/>
</dbReference>
<dbReference type="AlphaFoldDB" id="A0AAW2ZLB9"/>
<name>A0AAW2ZLB9_9EUKA</name>
<dbReference type="Gene3D" id="3.30.760.10">
    <property type="entry name" value="RNA Cap, Translation Initiation Factor Eif4e"/>
    <property type="match status" value="1"/>
</dbReference>
<keyword evidence="3" id="KW-0810">Translation regulation</keyword>
<dbReference type="SUPFAM" id="SSF55418">
    <property type="entry name" value="eIF4e-like"/>
    <property type="match status" value="1"/>
</dbReference>
<gene>
    <name evidence="7" type="ORF">AKO1_006617</name>
</gene>
<sequence>METVEDFWGVHNNVIPPSKAQNGSNYRMFKDEIEPKWEDENNKKGGAIIVKANTSKNSRELDDRWMHLQLACIGENYTDGEAICGVNVSIRAKNSRLEIWTRNSEDDEVNKRIAQETKDFLEMGSEQVSFKAHYDSHAWTL</sequence>
<accession>A0AAW2ZLB9</accession>
<evidence type="ECO:0000256" key="3">
    <source>
        <dbReference type="ARBA" id="ARBA00022845"/>
    </source>
</evidence>
<keyword evidence="8" id="KW-1185">Reference proteome</keyword>
<dbReference type="GO" id="GO:0016281">
    <property type="term" value="C:eukaryotic translation initiation factor 4F complex"/>
    <property type="evidence" value="ECO:0007669"/>
    <property type="project" value="TreeGrafter"/>
</dbReference>
<evidence type="ECO:0000256" key="4">
    <source>
        <dbReference type="ARBA" id="ARBA00022884"/>
    </source>
</evidence>
<evidence type="ECO:0000313" key="8">
    <source>
        <dbReference type="Proteomes" id="UP001431209"/>
    </source>
</evidence>
<dbReference type="Pfam" id="PF01652">
    <property type="entry name" value="IF4E"/>
    <property type="match status" value="1"/>
</dbReference>
<evidence type="ECO:0000313" key="7">
    <source>
        <dbReference type="EMBL" id="KAL0490114.1"/>
    </source>
</evidence>
<dbReference type="InterPro" id="IPR001040">
    <property type="entry name" value="TIF_eIF_4E"/>
</dbReference>
<dbReference type="Proteomes" id="UP001431209">
    <property type="component" value="Unassembled WGS sequence"/>
</dbReference>
<dbReference type="GO" id="GO:0000340">
    <property type="term" value="F:RNA 7-methylguanosine cap binding"/>
    <property type="evidence" value="ECO:0007669"/>
    <property type="project" value="TreeGrafter"/>
</dbReference>
<organism evidence="7 8">
    <name type="scientific">Acrasis kona</name>
    <dbReference type="NCBI Taxonomy" id="1008807"/>
    <lineage>
        <taxon>Eukaryota</taxon>
        <taxon>Discoba</taxon>
        <taxon>Heterolobosea</taxon>
        <taxon>Tetramitia</taxon>
        <taxon>Eutetramitia</taxon>
        <taxon>Acrasidae</taxon>
        <taxon>Acrasis</taxon>
    </lineage>
</organism>
<proteinExistence type="inferred from homology"/>
<evidence type="ECO:0000256" key="5">
    <source>
        <dbReference type="ARBA" id="ARBA00022917"/>
    </source>
</evidence>
<evidence type="ECO:0000256" key="1">
    <source>
        <dbReference type="ARBA" id="ARBA00009860"/>
    </source>
</evidence>
<dbReference type="EMBL" id="JAOPGA020001642">
    <property type="protein sequence ID" value="KAL0490114.1"/>
    <property type="molecule type" value="Genomic_DNA"/>
</dbReference>